<evidence type="ECO:0000313" key="5">
    <source>
        <dbReference type="Proteomes" id="UP000694865"/>
    </source>
</evidence>
<dbReference type="Gene3D" id="3.10.110.20">
    <property type="entry name" value="RWD domain-like"/>
    <property type="match status" value="1"/>
</dbReference>
<keyword evidence="1 3" id="KW-0479">Metal-binding</keyword>
<dbReference type="GeneID" id="102803649"/>
<dbReference type="InterPro" id="IPR044037">
    <property type="entry name" value="FANCL_d3"/>
</dbReference>
<dbReference type="Pfam" id="PF09765">
    <property type="entry name" value="FANCL_d1"/>
    <property type="match status" value="1"/>
</dbReference>
<evidence type="ECO:0000256" key="1">
    <source>
        <dbReference type="ARBA" id="ARBA00022771"/>
    </source>
</evidence>
<dbReference type="PROSITE" id="PS50089">
    <property type="entry name" value="ZF_RING_2"/>
    <property type="match status" value="1"/>
</dbReference>
<dbReference type="Gene3D" id="3.30.40.10">
    <property type="entry name" value="Zinc/RING finger domain, C3HC4 (zinc finger)"/>
    <property type="match status" value="1"/>
</dbReference>
<dbReference type="RefSeq" id="XP_006817054.1">
    <property type="nucleotide sequence ID" value="XM_006816991.1"/>
</dbReference>
<keyword evidence="1 3" id="KW-0863">Zinc-finger</keyword>
<dbReference type="InterPro" id="IPR013083">
    <property type="entry name" value="Znf_RING/FYVE/PHD"/>
</dbReference>
<dbReference type="PANTHER" id="PTHR13206">
    <property type="entry name" value="UBIQUITIN LIGASE PROTEIN PHF9 FANCONI ANEMIA GROUP L PROTEIN"/>
    <property type="match status" value="1"/>
</dbReference>
<dbReference type="Proteomes" id="UP000694865">
    <property type="component" value="Unplaced"/>
</dbReference>
<dbReference type="SMART" id="SM01197">
    <property type="entry name" value="FANCL_C"/>
    <property type="match status" value="1"/>
</dbReference>
<dbReference type="InterPro" id="IPR043003">
    <property type="entry name" value="FANCL_d3_sf"/>
</dbReference>
<dbReference type="PANTHER" id="PTHR13206:SF0">
    <property type="entry name" value="E3 UBIQUITIN-PROTEIN LIGASE FANCL"/>
    <property type="match status" value="1"/>
</dbReference>
<evidence type="ECO:0000256" key="2">
    <source>
        <dbReference type="ARBA" id="ARBA00022833"/>
    </source>
</evidence>
<dbReference type="CDD" id="cd16490">
    <property type="entry name" value="RING-CH-C4HC3_FANCL"/>
    <property type="match status" value="1"/>
</dbReference>
<dbReference type="SUPFAM" id="SSF57850">
    <property type="entry name" value="RING/U-box"/>
    <property type="match status" value="1"/>
</dbReference>
<dbReference type="Pfam" id="PF18891">
    <property type="entry name" value="FANCL_d3"/>
    <property type="match status" value="1"/>
</dbReference>
<evidence type="ECO:0000313" key="6">
    <source>
        <dbReference type="RefSeq" id="XP_006817054.1"/>
    </source>
</evidence>
<protein>
    <submittedName>
        <fullName evidence="6">E3 ubiquitin-protein ligase FANCL-like</fullName>
    </submittedName>
</protein>
<proteinExistence type="predicted"/>
<organism evidence="5 6">
    <name type="scientific">Saccoglossus kowalevskii</name>
    <name type="common">Acorn worm</name>
    <dbReference type="NCBI Taxonomy" id="10224"/>
    <lineage>
        <taxon>Eukaryota</taxon>
        <taxon>Metazoa</taxon>
        <taxon>Hemichordata</taxon>
        <taxon>Enteropneusta</taxon>
        <taxon>Harrimaniidae</taxon>
        <taxon>Saccoglossus</taxon>
    </lineage>
</organism>
<name>A0ABM0MAL3_SACKO</name>
<sequence>MVTPRSIMSICPHLIPQDKCKTQYEGFITVSGRDFHLKVELPPNKQLKNARVLCGWKLQQLLHGCKDVVCQRIQQSPDLQTFLVELKITIEKMLESESMVTTGEMPRLYTHLIQQIEDIGWDSTLQDIYHQFSQELEKYQDYFDIIDEIDGKTWVLEPENPSYASTLRRIALGSSSSLQIDIDPFHPRVLPECRFLGADHVVNPLRDKLNANLERWDPLQSALMNLHNIIQIEFPSPSKIQKQDFSMECGICYSYRLETTIPDKVCEDPRCGQPFHQTCLYEWLRALPSSRQSFNTIFGECPYCSKPITVKMVTK</sequence>
<keyword evidence="2" id="KW-0862">Zinc</keyword>
<dbReference type="InterPro" id="IPR019162">
    <property type="entry name" value="FancL_WD-rpt_cont_dom"/>
</dbReference>
<keyword evidence="5" id="KW-1185">Reference proteome</keyword>
<dbReference type="CDD" id="cd23832">
    <property type="entry name" value="DRWD-C_FANCL"/>
    <property type="match status" value="1"/>
</dbReference>
<evidence type="ECO:0000256" key="3">
    <source>
        <dbReference type="PROSITE-ProRule" id="PRU00175"/>
    </source>
</evidence>
<dbReference type="Pfam" id="PF11793">
    <property type="entry name" value="FANCL_C"/>
    <property type="match status" value="1"/>
</dbReference>
<evidence type="ECO:0000259" key="4">
    <source>
        <dbReference type="PROSITE" id="PS50089"/>
    </source>
</evidence>
<dbReference type="InterPro" id="IPR001841">
    <property type="entry name" value="Znf_RING"/>
</dbReference>
<reference evidence="6" key="1">
    <citation type="submission" date="2025-08" db="UniProtKB">
        <authorList>
            <consortium name="RefSeq"/>
        </authorList>
    </citation>
    <scope>IDENTIFICATION</scope>
    <source>
        <tissue evidence="6">Testes</tissue>
    </source>
</reference>
<dbReference type="InterPro" id="IPR026848">
    <property type="entry name" value="Fancl"/>
</dbReference>
<dbReference type="InterPro" id="IPR026850">
    <property type="entry name" value="FANCL_C"/>
</dbReference>
<dbReference type="CDD" id="cd23786">
    <property type="entry name" value="ELF_FANCL"/>
    <property type="match status" value="1"/>
</dbReference>
<gene>
    <name evidence="6" type="primary">LOC102803649</name>
</gene>
<accession>A0ABM0MAL3</accession>
<feature type="domain" description="RING-type" evidence="4">
    <location>
        <begin position="249"/>
        <end position="305"/>
    </location>
</feature>